<accession>A0ABS0B193</accession>
<keyword evidence="2" id="KW-1185">Reference proteome</keyword>
<name>A0ABS0B193_9BACT</name>
<comment type="caution">
    <text evidence="1">The sequence shown here is derived from an EMBL/GenBank/DDBJ whole genome shotgun (WGS) entry which is preliminary data.</text>
</comment>
<sequence length="271" mass="31189">MKKLLLILLGMTFLYGVDNVRVVPVAPSPEPNTVVTRIIFPRPHENKRKAPINVQLRVEGFPLGVITQNDRAKEIYNDPEGQAIHVVIDNEPYLIYNQSFEDSFDENREYYDKIVSFHIPFNLRPGQHVIRAFPARSYGESLKGRGPFTSEVFYFQDRKKSDTMNVDLKGPYLTYNEPQGRYPASQSNPILLDFLLSNCDLSSDGYKVRLTVDEQEIQLLTDYVPYYLYGLSPGKHTIKLELLDKNGALVPGFFNVTEREITIDNNIPRRR</sequence>
<protein>
    <submittedName>
        <fullName evidence="1">Uncharacterized protein</fullName>
    </submittedName>
</protein>
<dbReference type="EMBL" id="JAAEJV010000084">
    <property type="protein sequence ID" value="MBF5060163.1"/>
    <property type="molecule type" value="Genomic_DNA"/>
</dbReference>
<evidence type="ECO:0000313" key="1">
    <source>
        <dbReference type="EMBL" id="MBF5060163.1"/>
    </source>
</evidence>
<dbReference type="RefSeq" id="WP_194848488.1">
    <property type="nucleotide sequence ID" value="NZ_JAAEJV010000084.1"/>
</dbReference>
<proteinExistence type="predicted"/>
<dbReference type="Proteomes" id="UP001194714">
    <property type="component" value="Unassembled WGS sequence"/>
</dbReference>
<reference evidence="1 2" key="1">
    <citation type="submission" date="2020-01" db="EMBL/GenBank/DDBJ databases">
        <title>Draft genome sequence of Cand. Neptunochlamydia vexilliferae K9.</title>
        <authorList>
            <person name="Schulz F."/>
            <person name="Koestlbacher S."/>
            <person name="Wascher F."/>
            <person name="Pizzetti I."/>
            <person name="Horn M."/>
        </authorList>
    </citation>
    <scope>NUCLEOTIDE SEQUENCE [LARGE SCALE GENOMIC DNA]</scope>
    <source>
        <strain evidence="1 2">K9</strain>
    </source>
</reference>
<evidence type="ECO:0000313" key="2">
    <source>
        <dbReference type="Proteomes" id="UP001194714"/>
    </source>
</evidence>
<gene>
    <name evidence="1" type="ORF">NEPTK9_001693</name>
</gene>
<organism evidence="1 2">
    <name type="scientific">Candidatus Neptunichlamydia vexilliferae</name>
    <dbReference type="NCBI Taxonomy" id="1651774"/>
    <lineage>
        <taxon>Bacteria</taxon>
        <taxon>Pseudomonadati</taxon>
        <taxon>Chlamydiota</taxon>
        <taxon>Chlamydiia</taxon>
        <taxon>Parachlamydiales</taxon>
        <taxon>Simkaniaceae</taxon>
        <taxon>Candidatus Neptunichlamydia</taxon>
    </lineage>
</organism>